<keyword evidence="3" id="KW-0067">ATP-binding</keyword>
<reference evidence="7 8" key="1">
    <citation type="submission" date="2019-05" db="EMBL/GenBank/DDBJ databases">
        <title>Another draft genome of Portunus trituberculatus and its Hox gene families provides insights of decapod evolution.</title>
        <authorList>
            <person name="Jeong J.-H."/>
            <person name="Song I."/>
            <person name="Kim S."/>
            <person name="Choi T."/>
            <person name="Kim D."/>
            <person name="Ryu S."/>
            <person name="Kim W."/>
        </authorList>
    </citation>
    <scope>NUCLEOTIDE SEQUENCE [LARGE SCALE GENOMIC DNA]</scope>
    <source>
        <tissue evidence="7">Muscle</tissue>
    </source>
</reference>
<feature type="transmembrane region" description="Helical" evidence="5">
    <location>
        <begin position="113"/>
        <end position="138"/>
    </location>
</feature>
<evidence type="ECO:0000259" key="6">
    <source>
        <dbReference type="PROSITE" id="PS50051"/>
    </source>
</evidence>
<dbReference type="InterPro" id="IPR001208">
    <property type="entry name" value="MCM_dom"/>
</dbReference>
<name>A0A5B7K349_PORTR</name>
<evidence type="ECO:0000256" key="1">
    <source>
        <dbReference type="ARBA" id="ARBA00012551"/>
    </source>
</evidence>
<dbReference type="GO" id="GO:0042555">
    <property type="term" value="C:MCM complex"/>
    <property type="evidence" value="ECO:0007669"/>
    <property type="project" value="TreeGrafter"/>
</dbReference>
<dbReference type="AlphaFoldDB" id="A0A5B7K349"/>
<evidence type="ECO:0000256" key="2">
    <source>
        <dbReference type="ARBA" id="ARBA00022741"/>
    </source>
</evidence>
<dbReference type="GO" id="GO:0017116">
    <property type="term" value="F:single-stranded DNA helicase activity"/>
    <property type="evidence" value="ECO:0007669"/>
    <property type="project" value="TreeGrafter"/>
</dbReference>
<dbReference type="PROSITE" id="PS50051">
    <property type="entry name" value="MCM_2"/>
    <property type="match status" value="1"/>
</dbReference>
<organism evidence="7 8">
    <name type="scientific">Portunus trituberculatus</name>
    <name type="common">Swimming crab</name>
    <name type="synonym">Neptunus trituberculatus</name>
    <dbReference type="NCBI Taxonomy" id="210409"/>
    <lineage>
        <taxon>Eukaryota</taxon>
        <taxon>Metazoa</taxon>
        <taxon>Ecdysozoa</taxon>
        <taxon>Arthropoda</taxon>
        <taxon>Crustacea</taxon>
        <taxon>Multicrustacea</taxon>
        <taxon>Malacostraca</taxon>
        <taxon>Eumalacostraca</taxon>
        <taxon>Eucarida</taxon>
        <taxon>Decapoda</taxon>
        <taxon>Pleocyemata</taxon>
        <taxon>Brachyura</taxon>
        <taxon>Eubrachyura</taxon>
        <taxon>Portunoidea</taxon>
        <taxon>Portunidae</taxon>
        <taxon>Portuninae</taxon>
        <taxon>Portunus</taxon>
    </lineage>
</organism>
<sequence length="198" mass="23217">MATGQGASAVGLTAYVQRSPVTREWTLEAGALVLADKGICLIDEFDKVSFFLFFYIDLIFIYLFFICLFYFIFSFLFVYFIFFIFVFIYLLIILFIYLFICFYFYLFSFFLSLFLSLFLSFFIYFYLFTYLFILFFVIHLTSPRLPAGHPASLPHYGASSELIDRSSGRTETTTHSTHRESQTTTPRVTSRTYLLLGE</sequence>
<dbReference type="PANTHER" id="PTHR11630">
    <property type="entry name" value="DNA REPLICATION LICENSING FACTOR MCM FAMILY MEMBER"/>
    <property type="match status" value="1"/>
</dbReference>
<dbReference type="PANTHER" id="PTHR11630:SF44">
    <property type="entry name" value="DNA REPLICATION LICENSING FACTOR MCM2"/>
    <property type="match status" value="1"/>
</dbReference>
<evidence type="ECO:0000256" key="4">
    <source>
        <dbReference type="SAM" id="MobiDB-lite"/>
    </source>
</evidence>
<feature type="domain" description="MCM C-terminal AAA(+) ATPase" evidence="6">
    <location>
        <begin position="1"/>
        <end position="49"/>
    </location>
</feature>
<dbReference type="OrthoDB" id="844at2759"/>
<dbReference type="Gene3D" id="3.40.50.300">
    <property type="entry name" value="P-loop containing nucleotide triphosphate hydrolases"/>
    <property type="match status" value="1"/>
</dbReference>
<dbReference type="EMBL" id="VSRR010119827">
    <property type="protein sequence ID" value="MPC99777.1"/>
    <property type="molecule type" value="Genomic_DNA"/>
</dbReference>
<feature type="region of interest" description="Disordered" evidence="4">
    <location>
        <begin position="169"/>
        <end position="189"/>
    </location>
</feature>
<feature type="transmembrane region" description="Helical" evidence="5">
    <location>
        <begin position="52"/>
        <end position="73"/>
    </location>
</feature>
<dbReference type="Pfam" id="PF00493">
    <property type="entry name" value="MCM"/>
    <property type="match status" value="1"/>
</dbReference>
<proteinExistence type="predicted"/>
<dbReference type="InterPro" id="IPR027417">
    <property type="entry name" value="P-loop_NTPase"/>
</dbReference>
<keyword evidence="2" id="KW-0547">Nucleotide-binding</keyword>
<dbReference type="GO" id="GO:0000727">
    <property type="term" value="P:double-strand break repair via break-induced replication"/>
    <property type="evidence" value="ECO:0007669"/>
    <property type="project" value="TreeGrafter"/>
</dbReference>
<gene>
    <name evidence="7" type="primary">Mcm2_3</name>
    <name evidence="7" type="ORF">E2C01_095212</name>
</gene>
<accession>A0A5B7K349</accession>
<evidence type="ECO:0000313" key="7">
    <source>
        <dbReference type="EMBL" id="MPC99777.1"/>
    </source>
</evidence>
<evidence type="ECO:0000256" key="5">
    <source>
        <dbReference type="SAM" id="Phobius"/>
    </source>
</evidence>
<keyword evidence="5" id="KW-0472">Membrane</keyword>
<dbReference type="GO" id="GO:0005634">
    <property type="term" value="C:nucleus"/>
    <property type="evidence" value="ECO:0007669"/>
    <property type="project" value="TreeGrafter"/>
</dbReference>
<keyword evidence="8" id="KW-1185">Reference proteome</keyword>
<dbReference type="GO" id="GO:0003697">
    <property type="term" value="F:single-stranded DNA binding"/>
    <property type="evidence" value="ECO:0007669"/>
    <property type="project" value="TreeGrafter"/>
</dbReference>
<dbReference type="InterPro" id="IPR031327">
    <property type="entry name" value="MCM"/>
</dbReference>
<evidence type="ECO:0000256" key="3">
    <source>
        <dbReference type="ARBA" id="ARBA00022840"/>
    </source>
</evidence>
<comment type="caution">
    <text evidence="7">The sequence shown here is derived from an EMBL/GenBank/DDBJ whole genome shotgun (WGS) entry which is preliminary data.</text>
</comment>
<evidence type="ECO:0000313" key="8">
    <source>
        <dbReference type="Proteomes" id="UP000324222"/>
    </source>
</evidence>
<feature type="transmembrane region" description="Helical" evidence="5">
    <location>
        <begin position="80"/>
        <end position="107"/>
    </location>
</feature>
<dbReference type="InterPro" id="IPR018525">
    <property type="entry name" value="MCM_CS"/>
</dbReference>
<dbReference type="GO" id="GO:0005524">
    <property type="term" value="F:ATP binding"/>
    <property type="evidence" value="ECO:0007669"/>
    <property type="project" value="UniProtKB-KW"/>
</dbReference>
<keyword evidence="5" id="KW-1133">Transmembrane helix</keyword>
<dbReference type="PROSITE" id="PS00847">
    <property type="entry name" value="MCM_1"/>
    <property type="match status" value="1"/>
</dbReference>
<dbReference type="EC" id="3.6.4.12" evidence="1"/>
<protein>
    <recommendedName>
        <fullName evidence="1">DNA helicase</fullName>
        <ecNumber evidence="1">3.6.4.12</ecNumber>
    </recommendedName>
</protein>
<dbReference type="GO" id="GO:0043138">
    <property type="term" value="F:3'-5' DNA helicase activity"/>
    <property type="evidence" value="ECO:0007669"/>
    <property type="project" value="TreeGrafter"/>
</dbReference>
<dbReference type="Proteomes" id="UP000324222">
    <property type="component" value="Unassembled WGS sequence"/>
</dbReference>
<dbReference type="GO" id="GO:1902975">
    <property type="term" value="P:mitotic DNA replication initiation"/>
    <property type="evidence" value="ECO:0007669"/>
    <property type="project" value="TreeGrafter"/>
</dbReference>
<keyword evidence="5" id="KW-0812">Transmembrane</keyword>